<dbReference type="FunFam" id="3.40.50.200:FF:000022">
    <property type="entry name" value="Extracellular protease"/>
    <property type="match status" value="1"/>
</dbReference>
<dbReference type="PROSITE" id="PS00136">
    <property type="entry name" value="SUBTILASE_ASP"/>
    <property type="match status" value="1"/>
</dbReference>
<evidence type="ECO:0000259" key="12">
    <source>
        <dbReference type="Pfam" id="PF00082"/>
    </source>
</evidence>
<keyword evidence="6 9" id="KW-0378">Hydrolase</keyword>
<feature type="domain" description="Peptidase C-terminal archaeal/bacterial" evidence="13">
    <location>
        <begin position="546"/>
        <end position="610"/>
    </location>
</feature>
<dbReference type="GO" id="GO:0004252">
    <property type="term" value="F:serine-type endopeptidase activity"/>
    <property type="evidence" value="ECO:0007669"/>
    <property type="project" value="UniProtKB-UniRule"/>
</dbReference>
<dbReference type="InterPro" id="IPR036852">
    <property type="entry name" value="Peptidase_S8/S53_dom_sf"/>
</dbReference>
<accession>A0A4Q1JRY8</accession>
<protein>
    <submittedName>
        <fullName evidence="14">Protease</fullName>
    </submittedName>
</protein>
<proteinExistence type="inferred from homology"/>
<keyword evidence="3" id="KW-0964">Secreted</keyword>
<keyword evidence="5 11" id="KW-0732">Signal</keyword>
<keyword evidence="4 9" id="KW-0645">Protease</keyword>
<dbReference type="AlphaFoldDB" id="A0A4Q1JRY8"/>
<dbReference type="PANTHER" id="PTHR43806">
    <property type="entry name" value="PEPTIDASE S8"/>
    <property type="match status" value="1"/>
</dbReference>
<evidence type="ECO:0000256" key="10">
    <source>
        <dbReference type="RuleBase" id="RU003355"/>
    </source>
</evidence>
<organism evidence="14 15">
    <name type="scientific">Pseudoxanthomonas composti</name>
    <dbReference type="NCBI Taxonomy" id="2137479"/>
    <lineage>
        <taxon>Bacteria</taxon>
        <taxon>Pseudomonadati</taxon>
        <taxon>Pseudomonadota</taxon>
        <taxon>Gammaproteobacteria</taxon>
        <taxon>Lysobacterales</taxon>
        <taxon>Lysobacteraceae</taxon>
        <taxon>Pseudoxanthomonas</taxon>
    </lineage>
</organism>
<keyword evidence="7 9" id="KW-0720">Serine protease</keyword>
<feature type="active site" description="Charge relay system" evidence="9">
    <location>
        <position position="261"/>
    </location>
</feature>
<dbReference type="InterPro" id="IPR015500">
    <property type="entry name" value="Peptidase_S8_subtilisin-rel"/>
</dbReference>
<dbReference type="Proteomes" id="UP000289784">
    <property type="component" value="Unassembled WGS sequence"/>
</dbReference>
<dbReference type="InterPro" id="IPR050131">
    <property type="entry name" value="Peptidase_S8_subtilisin-like"/>
</dbReference>
<comment type="subcellular location">
    <subcellularLocation>
        <location evidence="1">Secreted</location>
    </subcellularLocation>
</comment>
<gene>
    <name evidence="14" type="ORF">EPA99_15730</name>
</gene>
<comment type="similarity">
    <text evidence="2 9 10">Belongs to the peptidase S8 family.</text>
</comment>
<evidence type="ECO:0000256" key="11">
    <source>
        <dbReference type="SAM" id="SignalP"/>
    </source>
</evidence>
<feature type="signal peptide" evidence="11">
    <location>
        <begin position="1"/>
        <end position="26"/>
    </location>
</feature>
<evidence type="ECO:0000256" key="4">
    <source>
        <dbReference type="ARBA" id="ARBA00022670"/>
    </source>
</evidence>
<sequence length="625" mass="63221">MKIRKLSAAVTGIVFAAGLAATGAQAANNTPLVKGLSSPATQSGGGDRLIIKYRAGNVAASSVSSKLTTVRTAAARAGVVQARAAGRSAASPLTARYGRKLGTGSDLVRISRKLSDAELTSLITELKADPAVESVQVDRKMYAFRDFKTAAAPGVQPAMTPNDPYYAQYQWHLSSPTGGINAPAAWDVSTGAGTVVAVLDTGILPDHPDMKSGNHLLAGYDFISDAFVSRRGTDARAPGALDYGDWNDDASQCRVDDSSWHGTHVAGTVAELTNNGVGMAGVAHDAQVLPVRVLGRCGGYTSDIVDAIIWASGGTVDGVPANQNPAEVINLSLGGSGACEAAEQDAVDLAIANGSLVVIAAGNSGANAANHSPGNCDNVVTVGATGVTGGMAYYSNYGATVEISGPGGGVNEGSPTGYVWQAGYNGTTTPTSGAYSYMGMAGTSMASPHVAAVAALVQSALAEAGREPLKPADLSALLIKTARPFPVSIPASTPIGSGIVDAAAALKEALKEPCDPTEESCAPDATPLVNKVAVGNVAGATGSETLYSFEAKAGATLSFMTYGGRGNVDVYVSVGEEPTTSDFDAKSARTGNSETVRFTAPVAGTYYVKLVGAASYSGVSVVARQ</sequence>
<evidence type="ECO:0000256" key="2">
    <source>
        <dbReference type="ARBA" id="ARBA00011073"/>
    </source>
</evidence>
<dbReference type="PANTHER" id="PTHR43806:SF11">
    <property type="entry name" value="CEREVISIN-RELATED"/>
    <property type="match status" value="1"/>
</dbReference>
<evidence type="ECO:0000313" key="15">
    <source>
        <dbReference type="Proteomes" id="UP000289784"/>
    </source>
</evidence>
<dbReference type="InterPro" id="IPR023828">
    <property type="entry name" value="Peptidase_S8_Ser-AS"/>
</dbReference>
<dbReference type="GO" id="GO:0006508">
    <property type="term" value="P:proteolysis"/>
    <property type="evidence" value="ECO:0007669"/>
    <property type="project" value="UniProtKB-KW"/>
</dbReference>
<evidence type="ECO:0000256" key="8">
    <source>
        <dbReference type="ARBA" id="ARBA00023145"/>
    </source>
</evidence>
<comment type="caution">
    <text evidence="14">The sequence shown here is derived from an EMBL/GenBank/DDBJ whole genome shotgun (WGS) entry which is preliminary data.</text>
</comment>
<dbReference type="Gene3D" id="3.40.50.200">
    <property type="entry name" value="Peptidase S8/S53 domain"/>
    <property type="match status" value="1"/>
</dbReference>
<dbReference type="Pfam" id="PF04151">
    <property type="entry name" value="PPC"/>
    <property type="match status" value="1"/>
</dbReference>
<evidence type="ECO:0000256" key="7">
    <source>
        <dbReference type="ARBA" id="ARBA00022825"/>
    </source>
</evidence>
<dbReference type="InterPro" id="IPR023827">
    <property type="entry name" value="Peptidase_S8_Asp-AS"/>
</dbReference>
<dbReference type="PROSITE" id="PS00138">
    <property type="entry name" value="SUBTILASE_SER"/>
    <property type="match status" value="1"/>
</dbReference>
<evidence type="ECO:0000313" key="14">
    <source>
        <dbReference type="EMBL" id="RXR01383.1"/>
    </source>
</evidence>
<evidence type="ECO:0000256" key="3">
    <source>
        <dbReference type="ARBA" id="ARBA00022525"/>
    </source>
</evidence>
<dbReference type="RefSeq" id="WP_129472201.1">
    <property type="nucleotide sequence ID" value="NZ_SAWZ01000010.1"/>
</dbReference>
<dbReference type="Gene3D" id="2.60.120.380">
    <property type="match status" value="1"/>
</dbReference>
<evidence type="ECO:0000256" key="1">
    <source>
        <dbReference type="ARBA" id="ARBA00004613"/>
    </source>
</evidence>
<dbReference type="Pfam" id="PF00082">
    <property type="entry name" value="Peptidase_S8"/>
    <property type="match status" value="1"/>
</dbReference>
<feature type="active site" description="Charge relay system" evidence="9">
    <location>
        <position position="444"/>
    </location>
</feature>
<evidence type="ECO:0000256" key="9">
    <source>
        <dbReference type="PROSITE-ProRule" id="PRU01240"/>
    </source>
</evidence>
<dbReference type="OrthoDB" id="9790784at2"/>
<dbReference type="InterPro" id="IPR007280">
    <property type="entry name" value="Peptidase_C_arc/bac"/>
</dbReference>
<reference evidence="14 15" key="1">
    <citation type="submission" date="2019-01" db="EMBL/GenBank/DDBJ databases">
        <title>Pseudoxanthomonas composti sp. nov., isolated from compost.</title>
        <authorList>
            <person name="Yang G."/>
        </authorList>
    </citation>
    <scope>NUCLEOTIDE SEQUENCE [LARGE SCALE GENOMIC DNA]</scope>
    <source>
        <strain evidence="14 15">GSS15</strain>
    </source>
</reference>
<name>A0A4Q1JRY8_9GAMM</name>
<dbReference type="PRINTS" id="PR00723">
    <property type="entry name" value="SUBTILISIN"/>
</dbReference>
<keyword evidence="8" id="KW-0865">Zymogen</keyword>
<dbReference type="InterPro" id="IPR000209">
    <property type="entry name" value="Peptidase_S8/S53_dom"/>
</dbReference>
<dbReference type="SUPFAM" id="SSF52743">
    <property type="entry name" value="Subtilisin-like"/>
    <property type="match status" value="1"/>
</dbReference>
<dbReference type="PROSITE" id="PS51892">
    <property type="entry name" value="SUBTILASE"/>
    <property type="match status" value="1"/>
</dbReference>
<evidence type="ECO:0000256" key="6">
    <source>
        <dbReference type="ARBA" id="ARBA00022801"/>
    </source>
</evidence>
<feature type="active site" description="Charge relay system" evidence="9">
    <location>
        <position position="200"/>
    </location>
</feature>
<dbReference type="GO" id="GO:0005576">
    <property type="term" value="C:extracellular region"/>
    <property type="evidence" value="ECO:0007669"/>
    <property type="project" value="UniProtKB-SubCell"/>
</dbReference>
<keyword evidence="15" id="KW-1185">Reference proteome</keyword>
<evidence type="ECO:0000256" key="5">
    <source>
        <dbReference type="ARBA" id="ARBA00022729"/>
    </source>
</evidence>
<dbReference type="EMBL" id="SAWZ01000010">
    <property type="protein sequence ID" value="RXR01383.1"/>
    <property type="molecule type" value="Genomic_DNA"/>
</dbReference>
<feature type="domain" description="Peptidase S8/S53" evidence="12">
    <location>
        <begin position="191"/>
        <end position="482"/>
    </location>
</feature>
<feature type="chain" id="PRO_5020900091" evidence="11">
    <location>
        <begin position="27"/>
        <end position="625"/>
    </location>
</feature>
<evidence type="ECO:0000259" key="13">
    <source>
        <dbReference type="Pfam" id="PF04151"/>
    </source>
</evidence>